<name>A0A384K6K8_BOTFB</name>
<feature type="compositionally biased region" description="Low complexity" evidence="1">
    <location>
        <begin position="28"/>
        <end position="45"/>
    </location>
</feature>
<evidence type="ECO:0000256" key="1">
    <source>
        <dbReference type="SAM" id="MobiDB-lite"/>
    </source>
</evidence>
<accession>A0A384K6K8</accession>
<evidence type="ECO:0000313" key="2">
    <source>
        <dbReference type="EMBL" id="ATZ58157.1"/>
    </source>
</evidence>
<gene>
    <name evidence="2" type="ORF">BCIN_16g00200</name>
</gene>
<dbReference type="AlphaFoldDB" id="A0A384K6K8"/>
<feature type="compositionally biased region" description="Basic residues" evidence="1">
    <location>
        <begin position="99"/>
        <end position="109"/>
    </location>
</feature>
<organism evidence="2 3">
    <name type="scientific">Botryotinia fuckeliana (strain B05.10)</name>
    <name type="common">Noble rot fungus</name>
    <name type="synonym">Botrytis cinerea</name>
    <dbReference type="NCBI Taxonomy" id="332648"/>
    <lineage>
        <taxon>Eukaryota</taxon>
        <taxon>Fungi</taxon>
        <taxon>Dikarya</taxon>
        <taxon>Ascomycota</taxon>
        <taxon>Pezizomycotina</taxon>
        <taxon>Leotiomycetes</taxon>
        <taxon>Helotiales</taxon>
        <taxon>Sclerotiniaceae</taxon>
        <taxon>Botrytis</taxon>
    </lineage>
</organism>
<keyword evidence="3" id="KW-1185">Reference proteome</keyword>
<dbReference type="OrthoDB" id="3518456at2759"/>
<feature type="region of interest" description="Disordered" evidence="1">
    <location>
        <begin position="14"/>
        <end position="149"/>
    </location>
</feature>
<feature type="region of interest" description="Disordered" evidence="1">
    <location>
        <begin position="220"/>
        <end position="242"/>
    </location>
</feature>
<reference evidence="2 3" key="1">
    <citation type="journal article" date="2011" name="PLoS Genet.">
        <title>Genomic analysis of the necrotrophic fungal pathogens Sclerotinia sclerotiorum and Botrytis cinerea.</title>
        <authorList>
            <person name="Amselem J."/>
            <person name="Cuomo C.A."/>
            <person name="van Kan J.A."/>
            <person name="Viaud M."/>
            <person name="Benito E.P."/>
            <person name="Couloux A."/>
            <person name="Coutinho P.M."/>
            <person name="de Vries R.P."/>
            <person name="Dyer P.S."/>
            <person name="Fillinger S."/>
            <person name="Fournier E."/>
            <person name="Gout L."/>
            <person name="Hahn M."/>
            <person name="Kohn L."/>
            <person name="Lapalu N."/>
            <person name="Plummer K.M."/>
            <person name="Pradier J.M."/>
            <person name="Quevillon E."/>
            <person name="Sharon A."/>
            <person name="Simon A."/>
            <person name="ten Have A."/>
            <person name="Tudzynski B."/>
            <person name="Tudzynski P."/>
            <person name="Wincker P."/>
            <person name="Andrew M."/>
            <person name="Anthouard V."/>
            <person name="Beever R.E."/>
            <person name="Beffa R."/>
            <person name="Benoit I."/>
            <person name="Bouzid O."/>
            <person name="Brault B."/>
            <person name="Chen Z."/>
            <person name="Choquer M."/>
            <person name="Collemare J."/>
            <person name="Cotton P."/>
            <person name="Danchin E.G."/>
            <person name="Da Silva C."/>
            <person name="Gautier A."/>
            <person name="Giraud C."/>
            <person name="Giraud T."/>
            <person name="Gonzalez C."/>
            <person name="Grossetete S."/>
            <person name="Guldener U."/>
            <person name="Henrissat B."/>
            <person name="Howlett B.J."/>
            <person name="Kodira C."/>
            <person name="Kretschmer M."/>
            <person name="Lappartient A."/>
            <person name="Leroch M."/>
            <person name="Levis C."/>
            <person name="Mauceli E."/>
            <person name="Neuveglise C."/>
            <person name="Oeser B."/>
            <person name="Pearson M."/>
            <person name="Poulain J."/>
            <person name="Poussereau N."/>
            <person name="Quesneville H."/>
            <person name="Rascle C."/>
            <person name="Schumacher J."/>
            <person name="Segurens B."/>
            <person name="Sexton A."/>
            <person name="Silva E."/>
            <person name="Sirven C."/>
            <person name="Soanes D.M."/>
            <person name="Talbot N.J."/>
            <person name="Templeton M."/>
            <person name="Yandava C."/>
            <person name="Yarden O."/>
            <person name="Zeng Q."/>
            <person name="Rollins J.A."/>
            <person name="Lebrun M.H."/>
            <person name="Dickman M."/>
        </authorList>
    </citation>
    <scope>NUCLEOTIDE SEQUENCE [LARGE SCALE GENOMIC DNA]</scope>
    <source>
        <strain evidence="2 3">B05.10</strain>
    </source>
</reference>
<protein>
    <submittedName>
        <fullName evidence="2">Uncharacterized protein</fullName>
    </submittedName>
</protein>
<sequence>MSSILKNGSSLISTNSLESINPKDALHLPSLSDSKSSSPNSKLDLGVGSLSHINISRRQVSFAEPKVKTKDLGPKTARPKSNSNLRLDGSEKDTSVPNQRKRLIGKQGHKAQLCKPPRQRQFKPKFKPGHISASADTEAASKNHENTSMSRQSSIVVLWDADNKSFSPPFLDVATSLKKLAGHFGGSLSTYQLLVVIAFSEIGTESTEAGVHIERVYSSPRSRCSSATRVGGVEDDPVREGT</sequence>
<dbReference type="RefSeq" id="XP_024553592.1">
    <property type="nucleotide sequence ID" value="XM_024697776.1"/>
</dbReference>
<evidence type="ECO:0000313" key="3">
    <source>
        <dbReference type="Proteomes" id="UP000001798"/>
    </source>
</evidence>
<dbReference type="KEGG" id="bfu:BCIN_16g00200"/>
<reference evidence="2 3" key="3">
    <citation type="journal article" date="2017" name="Mol. Plant Pathol.">
        <title>A gapless genome sequence of the fungus Botrytis cinerea.</title>
        <authorList>
            <person name="Van Kan J.A."/>
            <person name="Stassen J.H."/>
            <person name="Mosbach A."/>
            <person name="Van Der Lee T.A."/>
            <person name="Faino L."/>
            <person name="Farmer A.D."/>
            <person name="Papasotiriou D.G."/>
            <person name="Zhou S."/>
            <person name="Seidl M.F."/>
            <person name="Cottam E."/>
            <person name="Edel D."/>
            <person name="Hahn M."/>
            <person name="Schwartz D.C."/>
            <person name="Dietrich R.A."/>
            <person name="Widdison S."/>
            <person name="Scalliet G."/>
        </authorList>
    </citation>
    <scope>NUCLEOTIDE SEQUENCE [LARGE SCALE GENOMIC DNA]</scope>
    <source>
        <strain evidence="2 3">B05.10</strain>
    </source>
</reference>
<dbReference type="VEuPathDB" id="FungiDB:Bcin16g00200"/>
<dbReference type="EMBL" id="CP009820">
    <property type="protein sequence ID" value="ATZ58157.1"/>
    <property type="molecule type" value="Genomic_DNA"/>
</dbReference>
<proteinExistence type="predicted"/>
<reference evidence="2 3" key="2">
    <citation type="journal article" date="2012" name="Eukaryot. Cell">
        <title>Genome update of Botrytis cinerea strains B05.10 and T4.</title>
        <authorList>
            <person name="Staats M."/>
            <person name="van Kan J.A."/>
        </authorList>
    </citation>
    <scope>NUCLEOTIDE SEQUENCE [LARGE SCALE GENOMIC DNA]</scope>
    <source>
        <strain evidence="2 3">B05.10</strain>
    </source>
</reference>
<dbReference type="Proteomes" id="UP000001798">
    <property type="component" value="Chromosome 16"/>
</dbReference>
<dbReference type="GeneID" id="36394968"/>
<feature type="compositionally biased region" description="Basic residues" evidence="1">
    <location>
        <begin position="117"/>
        <end position="128"/>
    </location>
</feature>